<dbReference type="EMBL" id="JANBVN010000013">
    <property type="protein sequence ID" value="KAJ9162327.1"/>
    <property type="molecule type" value="Genomic_DNA"/>
</dbReference>
<dbReference type="PANTHER" id="PTHR10622">
    <property type="entry name" value="HET DOMAIN-CONTAINING PROTEIN"/>
    <property type="match status" value="1"/>
</dbReference>
<evidence type="ECO:0000313" key="3">
    <source>
        <dbReference type="Proteomes" id="UP001174691"/>
    </source>
</evidence>
<proteinExistence type="predicted"/>
<feature type="domain" description="DUF8212" evidence="1">
    <location>
        <begin position="10"/>
        <end position="35"/>
    </location>
</feature>
<comment type="caution">
    <text evidence="2">The sequence shown here is derived from an EMBL/GenBank/DDBJ whole genome shotgun (WGS) entry which is preliminary data.</text>
</comment>
<dbReference type="InterPro" id="IPR058525">
    <property type="entry name" value="DUF8212"/>
</dbReference>
<dbReference type="PANTHER" id="PTHR10622:SF12">
    <property type="entry name" value="HET DOMAIN-CONTAINING PROTEIN"/>
    <property type="match status" value="1"/>
</dbReference>
<accession>A0AA38SII2</accession>
<dbReference type="AlphaFoldDB" id="A0AA38SII2"/>
<evidence type="ECO:0000313" key="2">
    <source>
        <dbReference type="EMBL" id="KAJ9162327.1"/>
    </source>
</evidence>
<organism evidence="2 3">
    <name type="scientific">Coniochaeta hoffmannii</name>
    <dbReference type="NCBI Taxonomy" id="91930"/>
    <lineage>
        <taxon>Eukaryota</taxon>
        <taxon>Fungi</taxon>
        <taxon>Dikarya</taxon>
        <taxon>Ascomycota</taxon>
        <taxon>Pezizomycotina</taxon>
        <taxon>Sordariomycetes</taxon>
        <taxon>Sordariomycetidae</taxon>
        <taxon>Coniochaetales</taxon>
        <taxon>Coniochaetaceae</taxon>
        <taxon>Coniochaeta</taxon>
    </lineage>
</organism>
<gene>
    <name evidence="2" type="ORF">NKR19_g1397</name>
</gene>
<protein>
    <recommendedName>
        <fullName evidence="1">DUF8212 domain-containing protein</fullName>
    </recommendedName>
</protein>
<evidence type="ECO:0000259" key="1">
    <source>
        <dbReference type="Pfam" id="PF26640"/>
    </source>
</evidence>
<reference evidence="2" key="1">
    <citation type="submission" date="2022-07" db="EMBL/GenBank/DDBJ databases">
        <title>Fungi with potential for degradation of polypropylene.</title>
        <authorList>
            <person name="Gostincar C."/>
        </authorList>
    </citation>
    <scope>NUCLEOTIDE SEQUENCE</scope>
    <source>
        <strain evidence="2">EXF-13287</strain>
    </source>
</reference>
<keyword evidence="3" id="KW-1185">Reference proteome</keyword>
<sequence length="268" mass="29769">MPMLYGEGAKAFLRLQEEIVKRTNDLSLLAWKNQAPSVGEHGCGVLASSPSAFRCSGGFSITTQLHIATAKDRHPFYILHLADNKDLDPVYLVLLKLDRDLYVRDCSSMYLAHDPGRRYGAEAVYKKRCGSIDLGIPAGSGRGIKVFDEVIPESVWDPTQFLLLDPSTPVALLLGDPKEPYGSVYLLDLKHRTAGTLYLVPASSRAIPYIMTNLGNLTQQTLLAFFNLEPVQLDRLEIKTRPHNHLFQGEDLSAGGLRFDLLALFREV</sequence>
<dbReference type="Proteomes" id="UP001174691">
    <property type="component" value="Unassembled WGS sequence"/>
</dbReference>
<dbReference type="Pfam" id="PF26640">
    <property type="entry name" value="DUF8212"/>
    <property type="match status" value="1"/>
</dbReference>
<name>A0AA38SII2_9PEZI</name>